<keyword evidence="2" id="KW-0472">Membrane</keyword>
<dbReference type="OrthoDB" id="2576082at2759"/>
<feature type="compositionally biased region" description="Low complexity" evidence="1">
    <location>
        <begin position="389"/>
        <end position="400"/>
    </location>
</feature>
<reference evidence="3 4" key="1">
    <citation type="submission" date="2013-07" db="EMBL/GenBank/DDBJ databases">
        <title>The Genome Sequence of Kwoniella mangroviensis CBS10435.</title>
        <authorList>
            <consortium name="The Broad Institute Genome Sequencing Platform"/>
            <person name="Cuomo C."/>
            <person name="Litvintseva A."/>
            <person name="Chen Y."/>
            <person name="Heitman J."/>
            <person name="Sun S."/>
            <person name="Springer D."/>
            <person name="Dromer F."/>
            <person name="Young S.K."/>
            <person name="Zeng Q."/>
            <person name="Gargeya S."/>
            <person name="Fitzgerald M."/>
            <person name="Abouelleil A."/>
            <person name="Alvarado L."/>
            <person name="Berlin A.M."/>
            <person name="Chapman S.B."/>
            <person name="Dewar J."/>
            <person name="Goldberg J."/>
            <person name="Griggs A."/>
            <person name="Gujja S."/>
            <person name="Hansen M."/>
            <person name="Howarth C."/>
            <person name="Imamovic A."/>
            <person name="Larimer J."/>
            <person name="McCowan C."/>
            <person name="Murphy C."/>
            <person name="Pearson M."/>
            <person name="Priest M."/>
            <person name="Roberts A."/>
            <person name="Saif S."/>
            <person name="Shea T."/>
            <person name="Sykes S."/>
            <person name="Wortman J."/>
            <person name="Nusbaum C."/>
            <person name="Birren B."/>
        </authorList>
    </citation>
    <scope>NUCLEOTIDE SEQUENCE [LARGE SCALE GENOMIC DNA]</scope>
    <source>
        <strain evidence="3 4">CBS 10435</strain>
    </source>
</reference>
<dbReference type="EMBL" id="KI669459">
    <property type="protein sequence ID" value="OCF61253.1"/>
    <property type="molecule type" value="Genomic_DNA"/>
</dbReference>
<feature type="region of interest" description="Disordered" evidence="1">
    <location>
        <begin position="325"/>
        <end position="420"/>
    </location>
</feature>
<name>A0A1B9J0G8_9TREE</name>
<feature type="transmembrane region" description="Helical" evidence="2">
    <location>
        <begin position="216"/>
        <end position="241"/>
    </location>
</feature>
<feature type="compositionally biased region" description="Low complexity" evidence="1">
    <location>
        <begin position="192"/>
        <end position="211"/>
    </location>
</feature>
<evidence type="ECO:0000256" key="2">
    <source>
        <dbReference type="SAM" id="Phobius"/>
    </source>
</evidence>
<sequence>MNCYLNQFPLIVPAPRASSWLSLQLLELSVLDIDYFVITVPNKAEEIVTTTIDDSSPYAQYVGTGWNNSTFGRGYYNNTAEVNYGVGDYMSLKFTGTNIQVYGTINTDHGAYSISINGNPAKMYDGYFFQARFSTVLYTATNLPEGEHTLVMQNAGGAKEGNGMEFDYAVVNSNKSSIGSGIGTSTGGENKSSSNDNNPTNSDSDASSSSSSISNVGAIAGGAVAGVIGVLAIAALFWFFLFKKKKDQSRVNERELIDLTGDEVKPYPGQNQDSPYYDNPPLHLGMPYTSSSVSGNSVTNEGPIINTSANSTSFLTAIPAPPGSNASSYPITQNSHSQYASSSGDGNGDGSSTFAAPSANTFGHPPTASEGGHANAQSLSPISEHGSYNNGQNDLNLGQGSVADTAPPQYSEEDTSNLRV</sequence>
<keyword evidence="4" id="KW-1185">Reference proteome</keyword>
<dbReference type="Proteomes" id="UP000092583">
    <property type="component" value="Unassembled WGS sequence"/>
</dbReference>
<evidence type="ECO:0000256" key="1">
    <source>
        <dbReference type="SAM" id="MobiDB-lite"/>
    </source>
</evidence>
<dbReference type="AlphaFoldDB" id="A0A1B9J0G8"/>
<feature type="region of interest" description="Disordered" evidence="1">
    <location>
        <begin position="180"/>
        <end position="211"/>
    </location>
</feature>
<keyword evidence="2" id="KW-1133">Transmembrane helix</keyword>
<evidence type="ECO:0000313" key="4">
    <source>
        <dbReference type="Proteomes" id="UP000092583"/>
    </source>
</evidence>
<feature type="compositionally biased region" description="Acidic residues" evidence="1">
    <location>
        <begin position="411"/>
        <end position="420"/>
    </location>
</feature>
<gene>
    <name evidence="3" type="ORF">L486_00899</name>
</gene>
<accession>A0A1B9J0G8</accession>
<evidence type="ECO:0000313" key="3">
    <source>
        <dbReference type="EMBL" id="OCF61253.1"/>
    </source>
</evidence>
<keyword evidence="2" id="KW-0812">Transmembrane</keyword>
<protein>
    <submittedName>
        <fullName evidence="3">Uncharacterized protein</fullName>
    </submittedName>
</protein>
<proteinExistence type="predicted"/>
<dbReference type="STRING" id="1331196.A0A1B9J0G8"/>
<dbReference type="Gene3D" id="2.60.120.260">
    <property type="entry name" value="Galactose-binding domain-like"/>
    <property type="match status" value="1"/>
</dbReference>
<feature type="compositionally biased region" description="Polar residues" evidence="1">
    <location>
        <begin position="325"/>
        <end position="340"/>
    </location>
</feature>
<organism evidence="3 4">
    <name type="scientific">Kwoniella mangroviensis CBS 10435</name>
    <dbReference type="NCBI Taxonomy" id="1331196"/>
    <lineage>
        <taxon>Eukaryota</taxon>
        <taxon>Fungi</taxon>
        <taxon>Dikarya</taxon>
        <taxon>Basidiomycota</taxon>
        <taxon>Agaricomycotina</taxon>
        <taxon>Tremellomycetes</taxon>
        <taxon>Tremellales</taxon>
        <taxon>Cryptococcaceae</taxon>
        <taxon>Kwoniella</taxon>
    </lineage>
</organism>
<reference evidence="4" key="2">
    <citation type="submission" date="2013-12" db="EMBL/GenBank/DDBJ databases">
        <title>Evolution of pathogenesis and genome organization in the Tremellales.</title>
        <authorList>
            <person name="Cuomo C."/>
            <person name="Litvintseva A."/>
            <person name="Heitman J."/>
            <person name="Chen Y."/>
            <person name="Sun S."/>
            <person name="Springer D."/>
            <person name="Dromer F."/>
            <person name="Young S."/>
            <person name="Zeng Q."/>
            <person name="Chapman S."/>
            <person name="Gujja S."/>
            <person name="Saif S."/>
            <person name="Birren B."/>
        </authorList>
    </citation>
    <scope>NUCLEOTIDE SEQUENCE [LARGE SCALE GENOMIC DNA]</scope>
    <source>
        <strain evidence="4">CBS 10435</strain>
    </source>
</reference>